<dbReference type="RefSeq" id="WP_111421533.1">
    <property type="nucleotide sequence ID" value="NZ_NPEX01000238.1"/>
</dbReference>
<proteinExistence type="predicted"/>
<organism evidence="2 3">
    <name type="scientific">Rhodoplanes roseus</name>
    <dbReference type="NCBI Taxonomy" id="29409"/>
    <lineage>
        <taxon>Bacteria</taxon>
        <taxon>Pseudomonadati</taxon>
        <taxon>Pseudomonadota</taxon>
        <taxon>Alphaproteobacteria</taxon>
        <taxon>Hyphomicrobiales</taxon>
        <taxon>Nitrobacteraceae</taxon>
        <taxon>Rhodoplanes</taxon>
    </lineage>
</organism>
<dbReference type="SUPFAM" id="SSF53474">
    <property type="entry name" value="alpha/beta-Hydrolases"/>
    <property type="match status" value="1"/>
</dbReference>
<gene>
    <name evidence="2" type="ORF">CH341_23975</name>
</gene>
<dbReference type="InterPro" id="IPR005152">
    <property type="entry name" value="Lipase_secreted"/>
</dbReference>
<dbReference type="Pfam" id="PF03583">
    <property type="entry name" value="LIP"/>
    <property type="match status" value="1"/>
</dbReference>
<dbReference type="PANTHER" id="PTHR34853">
    <property type="match status" value="1"/>
</dbReference>
<dbReference type="GO" id="GO:0004806">
    <property type="term" value="F:triacylglycerol lipase activity"/>
    <property type="evidence" value="ECO:0007669"/>
    <property type="project" value="InterPro"/>
</dbReference>
<dbReference type="EMBL" id="NPEX01000238">
    <property type="protein sequence ID" value="RAI40331.1"/>
    <property type="molecule type" value="Genomic_DNA"/>
</dbReference>
<dbReference type="Proteomes" id="UP000249130">
    <property type="component" value="Unassembled WGS sequence"/>
</dbReference>
<protein>
    <submittedName>
        <fullName evidence="2">Lipase</fullName>
    </submittedName>
</protein>
<name>A0A327KPM3_9BRAD</name>
<dbReference type="InterPro" id="IPR029058">
    <property type="entry name" value="AB_hydrolase_fold"/>
</dbReference>
<dbReference type="Gene3D" id="3.40.50.1820">
    <property type="entry name" value="alpha/beta hydrolase"/>
    <property type="match status" value="2"/>
</dbReference>
<feature type="signal peptide" evidence="1">
    <location>
        <begin position="1"/>
        <end position="26"/>
    </location>
</feature>
<evidence type="ECO:0000313" key="3">
    <source>
        <dbReference type="Proteomes" id="UP000249130"/>
    </source>
</evidence>
<accession>A0A327KPM3</accession>
<reference evidence="2 3" key="1">
    <citation type="submission" date="2017-07" db="EMBL/GenBank/DDBJ databases">
        <title>Draft Genome Sequences of Select Purple Nonsulfur Bacteria.</title>
        <authorList>
            <person name="Lasarre B."/>
            <person name="Mckinlay J.B."/>
        </authorList>
    </citation>
    <scope>NUCLEOTIDE SEQUENCE [LARGE SCALE GENOMIC DNA]</scope>
    <source>
        <strain evidence="2 3">DSM 5909</strain>
    </source>
</reference>
<feature type="chain" id="PRO_5016419825" evidence="1">
    <location>
        <begin position="27"/>
        <end position="442"/>
    </location>
</feature>
<keyword evidence="1" id="KW-0732">Signal</keyword>
<dbReference type="PANTHER" id="PTHR34853:SF1">
    <property type="entry name" value="LIPASE 5"/>
    <property type="match status" value="1"/>
</dbReference>
<comment type="caution">
    <text evidence="2">The sequence shown here is derived from an EMBL/GenBank/DDBJ whole genome shotgun (WGS) entry which is preliminary data.</text>
</comment>
<sequence>MKIRSAISLVLGSAAGALVLAGPAPAAEVDVPPFYVAAAKLPKAGKLGQVIAKEAVATSIPNATAWRIAYVSSDVREQPTIATGLVVAPKGPPPKAGRPIVAWAHGTTGTAQNCGPSQLLNPVQELNEYFLVGGTSWTDFGIPAVGDFIQDGYVVVATDYQGLGGGGRHQYAVAATQARDVIDSIRAAGNLGLAGAGRKAVIYGWSVGGGATLGAASMPDYVTRNGTAFDGIEVVGLAALAPYDVAVTAPKGALDDAAAAKMMEGLSQSFSDNPMDFAHFAMTLWALPAAFPELKLTDVFTDDGAKAIDAIMTRKCIHAGADTIVYTYGATYKQLLRDPPANAGAWTRALLKGSVAPVRPVAPVIIYWGTKDVVVPPVMGQLYRDQMCGLGANVTRVQLAGEQTHFTTPTAAKPLYVPWIKDRFAGKPLADGCAGGSSGPTP</sequence>
<evidence type="ECO:0000256" key="1">
    <source>
        <dbReference type="SAM" id="SignalP"/>
    </source>
</evidence>
<evidence type="ECO:0000313" key="2">
    <source>
        <dbReference type="EMBL" id="RAI40331.1"/>
    </source>
</evidence>
<keyword evidence="3" id="KW-1185">Reference proteome</keyword>
<dbReference type="OrthoDB" id="9955at2"/>
<dbReference type="GO" id="GO:0016042">
    <property type="term" value="P:lipid catabolic process"/>
    <property type="evidence" value="ECO:0007669"/>
    <property type="project" value="InterPro"/>
</dbReference>
<dbReference type="PIRSF" id="PIRSF029171">
    <property type="entry name" value="Esterase_LipA"/>
    <property type="match status" value="1"/>
</dbReference>
<dbReference type="AlphaFoldDB" id="A0A327KPM3"/>